<dbReference type="GO" id="GO:0033823">
    <property type="term" value="F:procollagen glucosyltransferase activity"/>
    <property type="evidence" value="ECO:0007669"/>
    <property type="project" value="TreeGrafter"/>
</dbReference>
<dbReference type="InterPro" id="IPR050757">
    <property type="entry name" value="Collagen_mod_GT25"/>
</dbReference>
<keyword evidence="4" id="KW-1185">Reference proteome</keyword>
<dbReference type="OrthoDB" id="69177at2759"/>
<proteinExistence type="predicted"/>
<dbReference type="AlphaFoldDB" id="A0A401RTH2"/>
<sequence length="360" mass="41255">MGKVPRDIQRMGLLVGIFCILLGPSWVSASSPKPVSTDNLLVITVATKETEGYKRFIRTAKYFNYTVKFDICHSLVLSPANDVIDALLPPSCPYSYDVIFAGSPLELLKKFILFNHKVVFAAEGFIWPDEALADKYPPVRNGKRYLNSGGFIGYAPVINDIVQQWKFKDDDDDQLFYTKIYLSPKLREKYKMTLDHQSTIFQNLNGALDEVVIKFEKGKARIRNIAQDTLPVIIHGNGPTKLQLNYLGNYIPNAWNHETGCGICDEDLLDLTQLQDEDYPQVLIAVFILQPTPFLPEFLERLAALEYPLEQRSLFIYNKEVYHEKHIQTFWEEHQEDFYSIKIVGPEEELTEGEARDMGM</sequence>
<comment type="caution">
    <text evidence="3">The sequence shown here is derived from an EMBL/GenBank/DDBJ whole genome shotgun (WGS) entry which is preliminary data.</text>
</comment>
<dbReference type="EMBL" id="BEZZ01002227">
    <property type="protein sequence ID" value="GCC21434.1"/>
    <property type="molecule type" value="Genomic_DNA"/>
</dbReference>
<name>A0A401RTH2_CHIPU</name>
<dbReference type="Proteomes" id="UP000287033">
    <property type="component" value="Unassembled WGS sequence"/>
</dbReference>
<dbReference type="OMA" id="HITHFAG"/>
<accession>A0A401RTH2</accession>
<dbReference type="PANTHER" id="PTHR10730:SF7">
    <property type="entry name" value="MULTIFUNCTIONAL PROCOLLAGEN LYSINE HYDROXYLASE AND GLYCOSYLTRANSFERASE LH3"/>
    <property type="match status" value="1"/>
</dbReference>
<keyword evidence="1" id="KW-0732">Signal</keyword>
<dbReference type="GO" id="GO:0008475">
    <property type="term" value="F:procollagen-lysine 5-dioxygenase activity"/>
    <property type="evidence" value="ECO:0007669"/>
    <property type="project" value="TreeGrafter"/>
</dbReference>
<evidence type="ECO:0000313" key="3">
    <source>
        <dbReference type="EMBL" id="GCC21434.1"/>
    </source>
</evidence>
<dbReference type="Pfam" id="PF25342">
    <property type="entry name" value="GT_PLOD"/>
    <property type="match status" value="2"/>
</dbReference>
<feature type="domain" description="PLOD1-3-like GT" evidence="2">
    <location>
        <begin position="37"/>
        <end position="68"/>
    </location>
</feature>
<feature type="signal peptide" evidence="1">
    <location>
        <begin position="1"/>
        <end position="29"/>
    </location>
</feature>
<organism evidence="3 4">
    <name type="scientific">Chiloscyllium punctatum</name>
    <name type="common">Brownbanded bambooshark</name>
    <name type="synonym">Hemiscyllium punctatum</name>
    <dbReference type="NCBI Taxonomy" id="137246"/>
    <lineage>
        <taxon>Eukaryota</taxon>
        <taxon>Metazoa</taxon>
        <taxon>Chordata</taxon>
        <taxon>Craniata</taxon>
        <taxon>Vertebrata</taxon>
        <taxon>Chondrichthyes</taxon>
        <taxon>Elasmobranchii</taxon>
        <taxon>Galeomorphii</taxon>
        <taxon>Galeoidea</taxon>
        <taxon>Orectolobiformes</taxon>
        <taxon>Hemiscylliidae</taxon>
        <taxon>Chiloscyllium</taxon>
    </lineage>
</organism>
<dbReference type="PANTHER" id="PTHR10730">
    <property type="entry name" value="PROCOLLAGEN-LYSINE,2-OXOGLUTARATE 5-DIOXYGENASE/GLYCOSYLTRANSFERASE 25 FAMILY MEMBER"/>
    <property type="match status" value="1"/>
</dbReference>
<dbReference type="STRING" id="137246.A0A401RTH2"/>
<reference evidence="3 4" key="1">
    <citation type="journal article" date="2018" name="Nat. Ecol. Evol.">
        <title>Shark genomes provide insights into elasmobranch evolution and the origin of vertebrates.</title>
        <authorList>
            <person name="Hara Y"/>
            <person name="Yamaguchi K"/>
            <person name="Onimaru K"/>
            <person name="Kadota M"/>
            <person name="Koyanagi M"/>
            <person name="Keeley SD"/>
            <person name="Tatsumi K"/>
            <person name="Tanaka K"/>
            <person name="Motone F"/>
            <person name="Kageyama Y"/>
            <person name="Nozu R"/>
            <person name="Adachi N"/>
            <person name="Nishimura O"/>
            <person name="Nakagawa R"/>
            <person name="Tanegashima C"/>
            <person name="Kiyatake I"/>
            <person name="Matsumoto R"/>
            <person name="Murakumo K"/>
            <person name="Nishida K"/>
            <person name="Terakita A"/>
            <person name="Kuratani S"/>
            <person name="Sato K"/>
            <person name="Hyodo S Kuraku.S."/>
        </authorList>
    </citation>
    <scope>NUCLEOTIDE SEQUENCE [LARGE SCALE GENOMIC DNA]</scope>
</reference>
<protein>
    <recommendedName>
        <fullName evidence="2">PLOD1-3-like GT domain-containing protein</fullName>
    </recommendedName>
</protein>
<evidence type="ECO:0000313" key="4">
    <source>
        <dbReference type="Proteomes" id="UP000287033"/>
    </source>
</evidence>
<dbReference type="GO" id="GO:0005783">
    <property type="term" value="C:endoplasmic reticulum"/>
    <property type="evidence" value="ECO:0007669"/>
    <property type="project" value="TreeGrafter"/>
</dbReference>
<gene>
    <name evidence="3" type="ORF">chiPu_0019905</name>
</gene>
<evidence type="ECO:0000256" key="1">
    <source>
        <dbReference type="SAM" id="SignalP"/>
    </source>
</evidence>
<dbReference type="InterPro" id="IPR057589">
    <property type="entry name" value="GT_PLOD"/>
</dbReference>
<feature type="chain" id="PRO_5019058871" description="PLOD1-3-like GT domain-containing protein" evidence="1">
    <location>
        <begin position="30"/>
        <end position="360"/>
    </location>
</feature>
<feature type="domain" description="PLOD1-3-like GT" evidence="2">
    <location>
        <begin position="95"/>
        <end position="261"/>
    </location>
</feature>
<evidence type="ECO:0000259" key="2">
    <source>
        <dbReference type="Pfam" id="PF25342"/>
    </source>
</evidence>